<dbReference type="PANTHER" id="PTHR34474">
    <property type="entry name" value="SIGNAL TRANSDUCTION PROTEIN TRAP"/>
    <property type="match status" value="1"/>
</dbReference>
<dbReference type="Proteomes" id="UP001595817">
    <property type="component" value="Unassembled WGS sequence"/>
</dbReference>
<dbReference type="PROSITE" id="PS51725">
    <property type="entry name" value="ABM"/>
    <property type="match status" value="1"/>
</dbReference>
<dbReference type="PANTHER" id="PTHR34474:SF2">
    <property type="entry name" value="SIGNAL TRANSDUCTION PROTEIN TRAP"/>
    <property type="match status" value="1"/>
</dbReference>
<sequence>MNFYITTGTMTFMKSIVEKNKNESIIMAHGQGTTILFHETEKKSLFASPRRYEVIASSGQLAPKGYFALNHVPVTDEGAPIFEHRFASRANSVDNEYGFIAFRLLRPIGFNTYIVLTQWTDSGAYNRWKNSSAFAHAHKQEPEVVEKLNIYSSASYVSTYKTEKDDEEEEQN</sequence>
<dbReference type="GO" id="GO:0004497">
    <property type="term" value="F:monooxygenase activity"/>
    <property type="evidence" value="ECO:0007669"/>
    <property type="project" value="UniProtKB-KW"/>
</dbReference>
<accession>A0ABV8XAW3</accession>
<dbReference type="InterPro" id="IPR007138">
    <property type="entry name" value="ABM_dom"/>
</dbReference>
<dbReference type="EMBL" id="JBHSEC010000020">
    <property type="protein sequence ID" value="MFC4411532.1"/>
    <property type="molecule type" value="Genomic_DNA"/>
</dbReference>
<evidence type="ECO:0000259" key="1">
    <source>
        <dbReference type="PROSITE" id="PS51725"/>
    </source>
</evidence>
<gene>
    <name evidence="2" type="ORF">ACFOZY_13985</name>
</gene>
<organism evidence="2 3">
    <name type="scientific">Chungangia koreensis</name>
    <dbReference type="NCBI Taxonomy" id="752657"/>
    <lineage>
        <taxon>Bacteria</taxon>
        <taxon>Bacillati</taxon>
        <taxon>Bacillota</taxon>
        <taxon>Bacilli</taxon>
        <taxon>Lactobacillales</taxon>
        <taxon>Chungangia</taxon>
    </lineage>
</organism>
<name>A0ABV8XAW3_9LACT</name>
<dbReference type="SUPFAM" id="SSF54909">
    <property type="entry name" value="Dimeric alpha+beta barrel"/>
    <property type="match status" value="1"/>
</dbReference>
<keyword evidence="3" id="KW-1185">Reference proteome</keyword>
<dbReference type="Pfam" id="PF03992">
    <property type="entry name" value="ABM"/>
    <property type="match status" value="1"/>
</dbReference>
<protein>
    <submittedName>
        <fullName evidence="2">Antibiotic biosynthesis monooxygenase family protein</fullName>
        <ecNumber evidence="2">1.14.-.-</ecNumber>
    </submittedName>
</protein>
<dbReference type="RefSeq" id="WP_378156582.1">
    <property type="nucleotide sequence ID" value="NZ_JBHSEC010000020.1"/>
</dbReference>
<evidence type="ECO:0000313" key="3">
    <source>
        <dbReference type="Proteomes" id="UP001595817"/>
    </source>
</evidence>
<keyword evidence="2" id="KW-0503">Monooxygenase</keyword>
<dbReference type="InterPro" id="IPR050404">
    <property type="entry name" value="Heme-degrading_MO"/>
</dbReference>
<evidence type="ECO:0000313" key="2">
    <source>
        <dbReference type="EMBL" id="MFC4411532.1"/>
    </source>
</evidence>
<dbReference type="InterPro" id="IPR011008">
    <property type="entry name" value="Dimeric_a/b-barrel"/>
</dbReference>
<dbReference type="EC" id="1.14.-.-" evidence="2"/>
<keyword evidence="2" id="KW-0560">Oxidoreductase</keyword>
<feature type="domain" description="ABM" evidence="1">
    <location>
        <begin position="66"/>
        <end position="157"/>
    </location>
</feature>
<dbReference type="Gene3D" id="3.30.70.100">
    <property type="match status" value="1"/>
</dbReference>
<reference evidence="3" key="1">
    <citation type="journal article" date="2019" name="Int. J. Syst. Evol. Microbiol.">
        <title>The Global Catalogue of Microorganisms (GCM) 10K type strain sequencing project: providing services to taxonomists for standard genome sequencing and annotation.</title>
        <authorList>
            <consortium name="The Broad Institute Genomics Platform"/>
            <consortium name="The Broad Institute Genome Sequencing Center for Infectious Disease"/>
            <person name="Wu L."/>
            <person name="Ma J."/>
        </authorList>
    </citation>
    <scope>NUCLEOTIDE SEQUENCE [LARGE SCALE GENOMIC DNA]</scope>
    <source>
        <strain evidence="3">CCUG 59778</strain>
    </source>
</reference>
<comment type="caution">
    <text evidence="2">The sequence shown here is derived from an EMBL/GenBank/DDBJ whole genome shotgun (WGS) entry which is preliminary data.</text>
</comment>
<proteinExistence type="predicted"/>